<dbReference type="EMBL" id="QNBC01000017">
    <property type="protein sequence ID" value="RKX67566.1"/>
    <property type="molecule type" value="Genomic_DNA"/>
</dbReference>
<reference evidence="1 2" key="1">
    <citation type="submission" date="2018-06" db="EMBL/GenBank/DDBJ databases">
        <title>Extensive metabolic versatility and redundancy in microbially diverse, dynamic hydrothermal sediments.</title>
        <authorList>
            <person name="Dombrowski N."/>
            <person name="Teske A."/>
            <person name="Baker B.J."/>
        </authorList>
    </citation>
    <scope>NUCLEOTIDE SEQUENCE [LARGE SCALE GENOMIC DNA]</scope>
    <source>
        <strain evidence="1">B35_G9</strain>
    </source>
</reference>
<dbReference type="Proteomes" id="UP000282321">
    <property type="component" value="Unassembled WGS sequence"/>
</dbReference>
<proteinExistence type="predicted"/>
<dbReference type="AlphaFoldDB" id="A0A660SBL8"/>
<accession>A0A660SBL8</accession>
<organism evidence="1 2">
    <name type="scientific">candidate division TA06 bacterium</name>
    <dbReference type="NCBI Taxonomy" id="2250710"/>
    <lineage>
        <taxon>Bacteria</taxon>
        <taxon>Bacteria division TA06</taxon>
    </lineage>
</organism>
<protein>
    <recommendedName>
        <fullName evidence="3">Outer membrane protein beta-barrel domain-containing protein</fullName>
    </recommendedName>
</protein>
<evidence type="ECO:0008006" key="3">
    <source>
        <dbReference type="Google" id="ProtNLM"/>
    </source>
</evidence>
<gene>
    <name evidence="1" type="ORF">DRP44_02145</name>
</gene>
<evidence type="ECO:0000313" key="1">
    <source>
        <dbReference type="EMBL" id="RKX67566.1"/>
    </source>
</evidence>
<evidence type="ECO:0000313" key="2">
    <source>
        <dbReference type="Proteomes" id="UP000282321"/>
    </source>
</evidence>
<comment type="caution">
    <text evidence="1">The sequence shown here is derived from an EMBL/GenBank/DDBJ whole genome shotgun (WGS) entry which is preliminary data.</text>
</comment>
<name>A0A660SBL8_UNCT6</name>
<sequence>MKSTIFIPFLLLPVILNAYAFDLGIQLNNTTNFANVQGVTNSRATGFGFGSGIFSLFPVNDKFKTGISIQYTGYNYNFSDITFTNTTVYYQLHVSNLTTELLTTYSLPPYESFIPVFQAGFMINYGISGKYFSNISAGRTTTITSLTKNDLNTDVLLDAGFLMRYKTSLYDRTLYVSPAINLIYNLTGSGSHVGYINLNYSPNLTIMLNLKISMPMQIENQ</sequence>